<evidence type="ECO:0000256" key="4">
    <source>
        <dbReference type="ARBA" id="ARBA00011738"/>
    </source>
</evidence>
<comment type="catalytic activity">
    <reaction evidence="11">
        <text>N(6)-(pyridoxal phosphate)-L-lysyl-[4-amino-5-hydroxymethyl-2-methylpyrimidine phosphate synthase] + L-histidyl-[4-amino-5-hydroxymethyl-2-methylpyrimidine phosphate synthase] + 2 Fe(3+) + 4 H2O = L-lysyl-[4-amino-5-hydroxymethyl-2-methylpyrimidine phosphate synthase] + (2S)-2-amino-5-hydroxy-4-oxopentanoyl-[4-amino-5-hydroxymethyl-2-methylpyrimidine phosphate synthase] + 4-amino-2-methyl-5-(phosphooxymethyl)pyrimidine + 3-oxopropanoate + 2 Fe(2+) + 2 H(+)</text>
        <dbReference type="Rhea" id="RHEA:65756"/>
        <dbReference type="Rhea" id="RHEA-COMP:16892"/>
        <dbReference type="Rhea" id="RHEA-COMP:16893"/>
        <dbReference type="Rhea" id="RHEA-COMP:16894"/>
        <dbReference type="Rhea" id="RHEA-COMP:16895"/>
        <dbReference type="ChEBI" id="CHEBI:15377"/>
        <dbReference type="ChEBI" id="CHEBI:15378"/>
        <dbReference type="ChEBI" id="CHEBI:29033"/>
        <dbReference type="ChEBI" id="CHEBI:29034"/>
        <dbReference type="ChEBI" id="CHEBI:29969"/>
        <dbReference type="ChEBI" id="CHEBI:29979"/>
        <dbReference type="ChEBI" id="CHEBI:33190"/>
        <dbReference type="ChEBI" id="CHEBI:58354"/>
        <dbReference type="ChEBI" id="CHEBI:143915"/>
        <dbReference type="ChEBI" id="CHEBI:157692"/>
    </reaction>
    <physiologicalReaction direction="left-to-right" evidence="11">
        <dbReference type="Rhea" id="RHEA:65757"/>
    </physiologicalReaction>
</comment>
<evidence type="ECO:0000256" key="1">
    <source>
        <dbReference type="ARBA" id="ARBA00003469"/>
    </source>
</evidence>
<dbReference type="GO" id="GO:0046872">
    <property type="term" value="F:metal ion binding"/>
    <property type="evidence" value="ECO:0007669"/>
    <property type="project" value="UniProtKB-KW"/>
</dbReference>
<evidence type="ECO:0000256" key="10">
    <source>
        <dbReference type="ARBA" id="ARBA00033171"/>
    </source>
</evidence>
<keyword evidence="9" id="KW-0408">Iron</keyword>
<comment type="caution">
    <text evidence="14">The sequence shown here is derived from an EMBL/GenBank/DDBJ whole genome shotgun (WGS) entry which is preliminary data.</text>
</comment>
<evidence type="ECO:0000259" key="13">
    <source>
        <dbReference type="Pfam" id="PF09084"/>
    </source>
</evidence>
<keyword evidence="15" id="KW-1185">Reference proteome</keyword>
<comment type="subunit">
    <text evidence="4">Homodimer.</text>
</comment>
<evidence type="ECO:0000256" key="6">
    <source>
        <dbReference type="ARBA" id="ARBA00022723"/>
    </source>
</evidence>
<evidence type="ECO:0000256" key="8">
    <source>
        <dbReference type="ARBA" id="ARBA00022977"/>
    </source>
</evidence>
<evidence type="ECO:0000256" key="7">
    <source>
        <dbReference type="ARBA" id="ARBA00022898"/>
    </source>
</evidence>
<comment type="similarity">
    <text evidence="3">Belongs to the NMT1/THI5 family.</text>
</comment>
<dbReference type="PANTHER" id="PTHR31528:SF1">
    <property type="entry name" value="4-AMINO-5-HYDROXYMETHYL-2-METHYLPYRIMIDINE PHOSPHATE SYNTHASE THI11-RELATED"/>
    <property type="match status" value="1"/>
</dbReference>
<feature type="domain" description="SsuA/THI5-like" evidence="13">
    <location>
        <begin position="45"/>
        <end position="253"/>
    </location>
</feature>
<dbReference type="RefSeq" id="WP_009208406.1">
    <property type="nucleotide sequence ID" value="NZ_BBWP01000013.1"/>
</dbReference>
<dbReference type="OrthoDB" id="6522570at2"/>
<evidence type="ECO:0000256" key="9">
    <source>
        <dbReference type="ARBA" id="ARBA00023004"/>
    </source>
</evidence>
<dbReference type="PANTHER" id="PTHR31528">
    <property type="entry name" value="4-AMINO-5-HYDROXYMETHYL-2-METHYLPYRIMIDINE PHOSPHATE SYNTHASE THI11-RELATED"/>
    <property type="match status" value="1"/>
</dbReference>
<protein>
    <recommendedName>
        <fullName evidence="10">Thiamine pyrimidine synthase</fullName>
    </recommendedName>
</protein>
<evidence type="ECO:0000256" key="11">
    <source>
        <dbReference type="ARBA" id="ARBA00048179"/>
    </source>
</evidence>
<proteinExistence type="inferred from homology"/>
<keyword evidence="12" id="KW-0732">Signal</keyword>
<keyword evidence="6" id="KW-0479">Metal-binding</keyword>
<dbReference type="Gene3D" id="3.40.190.10">
    <property type="entry name" value="Periplasmic binding protein-like II"/>
    <property type="match status" value="2"/>
</dbReference>
<evidence type="ECO:0000256" key="2">
    <source>
        <dbReference type="ARBA" id="ARBA00004948"/>
    </source>
</evidence>
<comment type="pathway">
    <text evidence="2">Cofactor biosynthesis; thiamine diphosphate biosynthesis.</text>
</comment>
<evidence type="ECO:0000256" key="3">
    <source>
        <dbReference type="ARBA" id="ARBA00009406"/>
    </source>
</evidence>
<evidence type="ECO:0000313" key="14">
    <source>
        <dbReference type="EMBL" id="EAS50411.1"/>
    </source>
</evidence>
<accession>Q1YKW2</accession>
<dbReference type="BioCyc" id="AURANTIMONAS:SI859A1_00530-MONOMER"/>
<dbReference type="AlphaFoldDB" id="Q1YKW2"/>
<keyword evidence="5" id="KW-0808">Transferase</keyword>
<organism evidence="14 15">
    <name type="scientific">Aurantimonas manganoxydans (strain ATCC BAA-1229 / DSM 21871 / SI85-9A1)</name>
    <dbReference type="NCBI Taxonomy" id="287752"/>
    <lineage>
        <taxon>Bacteria</taxon>
        <taxon>Pseudomonadati</taxon>
        <taxon>Pseudomonadota</taxon>
        <taxon>Alphaproteobacteria</taxon>
        <taxon>Hyphomicrobiales</taxon>
        <taxon>Aurantimonadaceae</taxon>
        <taxon>Aurantimonas</taxon>
    </lineage>
</organism>
<dbReference type="GO" id="GO:0009228">
    <property type="term" value="P:thiamine biosynthetic process"/>
    <property type="evidence" value="ECO:0007669"/>
    <property type="project" value="UniProtKB-KW"/>
</dbReference>
<feature type="signal peptide" evidence="12">
    <location>
        <begin position="1"/>
        <end position="23"/>
    </location>
</feature>
<sequence length="342" mass="36097">MLNRRIFTALLAGAMAATPLAMAGTASAQDMTKVTFVQPSPSAINSFNVFVAIGEGYFAEEGLDVSVEAINGSGAVLQALSSGQAQFGRPGPGPVLAARSRDVDVVFIYNFAARSNFGIVVPEASEIQAPEELKGKVVGTGTADGAEVGFARNVLSGSGLEEGTDYTFLTVGDGGPAVAAFSQDAIAAYSSSTADAAILNQRGQAVRDITPPEYARFFGNGFATTGELIRNDPELVEKFVRAIHKGHVFALDDANRDKVLEHMATGNPQESEDRDFAAALFDAVRSKTVPVDQSKGLGYQPPEVWEEWQEVQVTGGEMAEPLAELTEAYTNDFTMKVNGSAQ</sequence>
<dbReference type="GO" id="GO:0016740">
    <property type="term" value="F:transferase activity"/>
    <property type="evidence" value="ECO:0007669"/>
    <property type="project" value="UniProtKB-KW"/>
</dbReference>
<dbReference type="InterPro" id="IPR027939">
    <property type="entry name" value="NMT1/THI5"/>
</dbReference>
<feature type="chain" id="PRO_5004198031" description="Thiamine pyrimidine synthase" evidence="12">
    <location>
        <begin position="24"/>
        <end position="342"/>
    </location>
</feature>
<gene>
    <name evidence="14" type="ORF">SI859A1_00530</name>
</gene>
<keyword evidence="7" id="KW-0663">Pyridoxal phosphate</keyword>
<dbReference type="Proteomes" id="UP000000321">
    <property type="component" value="Unassembled WGS sequence"/>
</dbReference>
<evidence type="ECO:0000256" key="5">
    <source>
        <dbReference type="ARBA" id="ARBA00022679"/>
    </source>
</evidence>
<dbReference type="EMBL" id="AAPJ01000002">
    <property type="protein sequence ID" value="EAS50411.1"/>
    <property type="molecule type" value="Genomic_DNA"/>
</dbReference>
<dbReference type="Pfam" id="PF09084">
    <property type="entry name" value="NMT1"/>
    <property type="match status" value="1"/>
</dbReference>
<comment type="function">
    <text evidence="1">Responsible for the formation of the pyrimidine heterocycle in the thiamine biosynthesis pathway. Catalyzes the formation of hydroxymethylpyrimidine phosphate (HMP-P) from histidine and pyridoxal phosphate (PLP). The protein uses PLP and the active site histidine to form HMP-P, generating an inactive enzyme. The enzyme can only undergo a single turnover, which suggests it is a suicide enzyme.</text>
</comment>
<dbReference type="InterPro" id="IPR015168">
    <property type="entry name" value="SsuA/THI5"/>
</dbReference>
<evidence type="ECO:0000256" key="12">
    <source>
        <dbReference type="SAM" id="SignalP"/>
    </source>
</evidence>
<name>Q1YKW2_AURMS</name>
<evidence type="ECO:0000313" key="15">
    <source>
        <dbReference type="Proteomes" id="UP000000321"/>
    </source>
</evidence>
<reference evidence="14 15" key="1">
    <citation type="journal article" date="2008" name="Appl. Environ. Microbiol.">
        <title>Genomic insights into Mn(II) oxidation by the marine alphaproteobacterium Aurantimonas sp. strain SI85-9A1.</title>
        <authorList>
            <person name="Dick G.J."/>
            <person name="Podell S."/>
            <person name="Johnson H.A."/>
            <person name="Rivera-Espinoza Y."/>
            <person name="Bernier-Latmani R."/>
            <person name="McCarthy J.K."/>
            <person name="Torpey J.W."/>
            <person name="Clement B.G."/>
            <person name="Gaasterland T."/>
            <person name="Tebo B.M."/>
        </authorList>
    </citation>
    <scope>NUCLEOTIDE SEQUENCE [LARGE SCALE GENOMIC DNA]</scope>
    <source>
        <strain evidence="14 15">SI85-9A1</strain>
    </source>
</reference>
<dbReference type="SUPFAM" id="SSF53850">
    <property type="entry name" value="Periplasmic binding protein-like II"/>
    <property type="match status" value="1"/>
</dbReference>
<keyword evidence="8" id="KW-0784">Thiamine biosynthesis</keyword>
<dbReference type="HOGENOM" id="CLU_028871_4_0_5"/>